<organism evidence="2">
    <name type="scientific">Triticum aestivum</name>
    <name type="common">Wheat</name>
    <dbReference type="NCBI Taxonomy" id="4565"/>
    <lineage>
        <taxon>Eukaryota</taxon>
        <taxon>Viridiplantae</taxon>
        <taxon>Streptophyta</taxon>
        <taxon>Embryophyta</taxon>
        <taxon>Tracheophyta</taxon>
        <taxon>Spermatophyta</taxon>
        <taxon>Magnoliopsida</taxon>
        <taxon>Liliopsida</taxon>
        <taxon>Poales</taxon>
        <taxon>Poaceae</taxon>
        <taxon>BOP clade</taxon>
        <taxon>Pooideae</taxon>
        <taxon>Triticodae</taxon>
        <taxon>Triticeae</taxon>
        <taxon>Triticinae</taxon>
        <taxon>Triticum</taxon>
    </lineage>
</organism>
<dbReference type="Proteomes" id="UP000815260">
    <property type="component" value="Chromosome 3B"/>
</dbReference>
<dbReference type="EMBL" id="CM022218">
    <property type="protein sequence ID" value="KAF7033911.1"/>
    <property type="molecule type" value="Genomic_DNA"/>
</dbReference>
<evidence type="ECO:0000256" key="1">
    <source>
        <dbReference type="SAM" id="MobiDB-lite"/>
    </source>
</evidence>
<reference evidence="2" key="2">
    <citation type="submission" date="2020-03" db="EMBL/GenBank/DDBJ databases">
        <title>The second near-complete assembly of the hexaploid bread wheat (Triticum aestivum) genome.</title>
        <authorList>
            <person name="Zimin A.V."/>
            <person name="Puiu D."/>
            <person name="Shumante A."/>
            <person name="Alonge M."/>
            <person name="Salzberg S.L."/>
        </authorList>
    </citation>
    <scope>NUCLEOTIDE SEQUENCE</scope>
    <source>
        <tissue evidence="2">Leaf</tissue>
    </source>
</reference>
<feature type="region of interest" description="Disordered" evidence="1">
    <location>
        <begin position="121"/>
        <end position="148"/>
    </location>
</feature>
<reference evidence="2" key="1">
    <citation type="journal article" date="2017" name="Gigascience">
        <title>The first near-complete assembly of the hexaploid bread wheat genome, Triticum aestivum.</title>
        <authorList>
            <person name="Zimin A.V."/>
            <person name="Puiu D."/>
            <person name="Hall R."/>
            <person name="Kingan S."/>
            <person name="Clavijo B.J."/>
            <person name="Salzberg S.L."/>
        </authorList>
    </citation>
    <scope>NUCLEOTIDE SEQUENCE</scope>
    <source>
        <tissue evidence="2">Leaf</tissue>
    </source>
</reference>
<feature type="region of interest" description="Disordered" evidence="1">
    <location>
        <begin position="160"/>
        <end position="204"/>
    </location>
</feature>
<feature type="non-terminal residue" evidence="2">
    <location>
        <position position="277"/>
    </location>
</feature>
<protein>
    <submittedName>
        <fullName evidence="2">Uncharacterized protein</fullName>
    </submittedName>
</protein>
<comment type="caution">
    <text evidence="2">The sequence shown here is derived from an EMBL/GenBank/DDBJ whole genome shotgun (WGS) entry which is preliminary data.</text>
</comment>
<sequence>MYTYVQRPGCKKENMATYVYIRAGSRTPTRAYVRRGLVFMGRQRNASCSWGGNVMRRVHREATKRVGANRLGRNGMRGHVHREGWTEQEMKTRPGVPQNGGNGPPTIETGVLLIGRGVRTAKRTKRTSYGRNGGPVDREGCGVPRNGRNGLVLERYGRNGGPVHREGCDVPQNGTPRDNVHLHRRPPPASTVYRRPPPASTSSCSSSLHRALLHRLLFNHLSTVYCSSSTPPSTVHPALHTTGSCSTTPPWAPLHRLLFIQPSTPRGPVHPEATPSL</sequence>
<dbReference type="Gramene" id="TraesCS3B03G1498200.1">
    <property type="protein sequence ID" value="TraesCS3B03G1498200.1.CDS1"/>
    <property type="gene ID" value="TraesCS3B03G1498200"/>
</dbReference>
<evidence type="ECO:0000313" key="2">
    <source>
        <dbReference type="EMBL" id="KAF7033911.1"/>
    </source>
</evidence>
<name>A0A9R1JY40_WHEAT</name>
<accession>A0A9R1JY40</accession>
<gene>
    <name evidence="2" type="ORF">CFC21_044977</name>
</gene>
<dbReference type="AlphaFoldDB" id="A0A9R1JY40"/>
<proteinExistence type="predicted"/>